<feature type="binding site" evidence="8">
    <location>
        <position position="110"/>
    </location>
    <ligand>
        <name>GTP</name>
        <dbReference type="ChEBI" id="CHEBI:37565"/>
    </ligand>
</feature>
<keyword evidence="7 8" id="KW-0501">Molybdenum cofactor biosynthesis</keyword>
<dbReference type="Gene3D" id="3.90.550.10">
    <property type="entry name" value="Spore Coat Polysaccharide Biosynthesis Protein SpsA, Chain A"/>
    <property type="match status" value="1"/>
</dbReference>
<dbReference type="CDD" id="cd02503">
    <property type="entry name" value="MobA"/>
    <property type="match status" value="1"/>
</dbReference>
<feature type="binding site" evidence="8">
    <location>
        <position position="110"/>
    </location>
    <ligand>
        <name>Mg(2+)</name>
        <dbReference type="ChEBI" id="CHEBI:18420"/>
    </ligand>
</feature>
<gene>
    <name evidence="8" type="primary">mobA</name>
    <name evidence="10" type="ORF">J2I46_20625</name>
</gene>
<feature type="binding site" evidence="8">
    <location>
        <begin position="24"/>
        <end position="26"/>
    </location>
    <ligand>
        <name>GTP</name>
        <dbReference type="ChEBI" id="CHEBI:37565"/>
    </ligand>
</feature>
<dbReference type="InterPro" id="IPR013482">
    <property type="entry name" value="Molybde_CF_guanTrfase"/>
</dbReference>
<dbReference type="PANTHER" id="PTHR19136">
    <property type="entry name" value="MOLYBDENUM COFACTOR GUANYLYLTRANSFERASE"/>
    <property type="match status" value="1"/>
</dbReference>
<dbReference type="EC" id="2.7.7.77" evidence="8"/>
<evidence type="ECO:0000256" key="6">
    <source>
        <dbReference type="ARBA" id="ARBA00023134"/>
    </source>
</evidence>
<evidence type="ECO:0000256" key="8">
    <source>
        <dbReference type="HAMAP-Rule" id="MF_00316"/>
    </source>
</evidence>
<keyword evidence="6 8" id="KW-0342">GTP-binding</keyword>
<name>A0ABS3JLX9_9BACT</name>
<comment type="similarity">
    <text evidence="8">Belongs to the MobA family.</text>
</comment>
<evidence type="ECO:0000259" key="9">
    <source>
        <dbReference type="Pfam" id="PF12804"/>
    </source>
</evidence>
<protein>
    <recommendedName>
        <fullName evidence="8">Probable molybdenum cofactor guanylyltransferase</fullName>
        <shortName evidence="8">MoCo guanylyltransferase</shortName>
        <ecNumber evidence="8">2.7.7.77</ecNumber>
    </recommendedName>
    <alternativeName>
        <fullName evidence="8">GTP:molybdopterin guanylyltransferase</fullName>
    </alternativeName>
    <alternativeName>
        <fullName evidence="8">Mo-MPT guanylyltransferase</fullName>
    </alternativeName>
    <alternativeName>
        <fullName evidence="8">Molybdopterin guanylyltransferase</fullName>
    </alternativeName>
    <alternativeName>
        <fullName evidence="8">Molybdopterin-guanine dinucleotide synthase</fullName>
        <shortName evidence="8">MGD synthase</shortName>
    </alternativeName>
</protein>
<sequence>MKTDCQSADNVPQADVPDVYGLVLMGGRSTRMGTDKSALVYHGKPQREHLTDLLTPLCKRVCWSVNETQFARLAYSEKLLDNYPETGPLGGLLTAFDTYPNVAWLVVPCDLPDLDSGTLQTLLANRNADKPATAFWDVDHAGPEPLVSLWEPSAGPLLHSWFQSGNRSPRRFLSTHAITCIDLPDAHAFGNVNDWDEYEKRSSRQ</sequence>
<keyword evidence="1 8" id="KW-0963">Cytoplasm</keyword>
<keyword evidence="11" id="KW-1185">Reference proteome</keyword>
<organism evidence="10 11">
    <name type="scientific">Fibrella forsythiae</name>
    <dbReference type="NCBI Taxonomy" id="2817061"/>
    <lineage>
        <taxon>Bacteria</taxon>
        <taxon>Pseudomonadati</taxon>
        <taxon>Bacteroidota</taxon>
        <taxon>Cytophagia</taxon>
        <taxon>Cytophagales</taxon>
        <taxon>Spirosomataceae</taxon>
        <taxon>Fibrella</taxon>
    </lineage>
</organism>
<dbReference type="InterPro" id="IPR025877">
    <property type="entry name" value="MobA-like_NTP_Trfase"/>
</dbReference>
<dbReference type="SUPFAM" id="SSF53448">
    <property type="entry name" value="Nucleotide-diphospho-sugar transferases"/>
    <property type="match status" value="1"/>
</dbReference>
<feature type="domain" description="MobA-like NTP transferase" evidence="9">
    <location>
        <begin position="21"/>
        <end position="176"/>
    </location>
</feature>
<comment type="function">
    <text evidence="8">Transfers a GMP moiety from GTP to Mo-molybdopterin (Mo-MPT) cofactor (Moco or molybdenum cofactor) to form Mo-molybdopterin guanine dinucleotide (Mo-MGD) cofactor.</text>
</comment>
<dbReference type="Proteomes" id="UP000664628">
    <property type="component" value="Unassembled WGS sequence"/>
</dbReference>
<accession>A0ABS3JLX9</accession>
<dbReference type="Pfam" id="PF12804">
    <property type="entry name" value="NTP_transf_3"/>
    <property type="match status" value="1"/>
</dbReference>
<proteinExistence type="inferred from homology"/>
<feature type="binding site" evidence="8">
    <location>
        <position position="36"/>
    </location>
    <ligand>
        <name>GTP</name>
        <dbReference type="ChEBI" id="CHEBI:37565"/>
    </ligand>
</feature>
<evidence type="ECO:0000256" key="3">
    <source>
        <dbReference type="ARBA" id="ARBA00022723"/>
    </source>
</evidence>
<keyword evidence="10" id="KW-0548">Nucleotidyltransferase</keyword>
<evidence type="ECO:0000256" key="1">
    <source>
        <dbReference type="ARBA" id="ARBA00022490"/>
    </source>
</evidence>
<keyword evidence="4 8" id="KW-0547">Nucleotide-binding</keyword>
<dbReference type="InterPro" id="IPR029044">
    <property type="entry name" value="Nucleotide-diphossugar_trans"/>
</dbReference>
<dbReference type="RefSeq" id="WP_207330941.1">
    <property type="nucleotide sequence ID" value="NZ_JAFMYW010000006.1"/>
</dbReference>
<comment type="caution">
    <text evidence="10">The sequence shown here is derived from an EMBL/GenBank/DDBJ whole genome shotgun (WGS) entry which is preliminary data.</text>
</comment>
<dbReference type="HAMAP" id="MF_00316">
    <property type="entry name" value="MobA"/>
    <property type="match status" value="1"/>
</dbReference>
<evidence type="ECO:0000313" key="11">
    <source>
        <dbReference type="Proteomes" id="UP000664628"/>
    </source>
</evidence>
<comment type="cofactor">
    <cofactor evidence="8">
        <name>Mg(2+)</name>
        <dbReference type="ChEBI" id="CHEBI:18420"/>
    </cofactor>
</comment>
<evidence type="ECO:0000256" key="5">
    <source>
        <dbReference type="ARBA" id="ARBA00022842"/>
    </source>
</evidence>
<comment type="catalytic activity">
    <reaction evidence="8">
        <text>Mo-molybdopterin + GTP + H(+) = Mo-molybdopterin guanine dinucleotide + diphosphate</text>
        <dbReference type="Rhea" id="RHEA:34243"/>
        <dbReference type="ChEBI" id="CHEBI:15378"/>
        <dbReference type="ChEBI" id="CHEBI:33019"/>
        <dbReference type="ChEBI" id="CHEBI:37565"/>
        <dbReference type="ChEBI" id="CHEBI:71302"/>
        <dbReference type="ChEBI" id="CHEBI:71310"/>
        <dbReference type="EC" id="2.7.7.77"/>
    </reaction>
</comment>
<comment type="caution">
    <text evidence="8">Lacks conserved residue(s) required for the propagation of feature annotation.</text>
</comment>
<keyword evidence="5 8" id="KW-0460">Magnesium</keyword>
<evidence type="ECO:0000256" key="7">
    <source>
        <dbReference type="ARBA" id="ARBA00023150"/>
    </source>
</evidence>
<dbReference type="GO" id="GO:0016779">
    <property type="term" value="F:nucleotidyltransferase activity"/>
    <property type="evidence" value="ECO:0007669"/>
    <property type="project" value="UniProtKB-KW"/>
</dbReference>
<keyword evidence="3 8" id="KW-0479">Metal-binding</keyword>
<evidence type="ECO:0000313" key="10">
    <source>
        <dbReference type="EMBL" id="MBO0951004.1"/>
    </source>
</evidence>
<keyword evidence="2 8" id="KW-0808">Transferase</keyword>
<dbReference type="EMBL" id="JAFMYW010000006">
    <property type="protein sequence ID" value="MBO0951004.1"/>
    <property type="molecule type" value="Genomic_DNA"/>
</dbReference>
<evidence type="ECO:0000256" key="2">
    <source>
        <dbReference type="ARBA" id="ARBA00022679"/>
    </source>
</evidence>
<comment type="domain">
    <text evidence="8">The N-terminal domain determines nucleotide recognition and specific binding, while the C-terminal domain determines the specific binding to the target protein.</text>
</comment>
<comment type="subcellular location">
    <subcellularLocation>
        <location evidence="8">Cytoplasm</location>
    </subcellularLocation>
</comment>
<reference evidence="10 11" key="1">
    <citation type="submission" date="2021-03" db="EMBL/GenBank/DDBJ databases">
        <title>Fibrella sp. HMF5405 genome sequencing and assembly.</title>
        <authorList>
            <person name="Kang H."/>
            <person name="Kim H."/>
            <person name="Bae S."/>
            <person name="Joh K."/>
        </authorList>
    </citation>
    <scope>NUCLEOTIDE SEQUENCE [LARGE SCALE GENOMIC DNA]</scope>
    <source>
        <strain evidence="10 11">HMF5405</strain>
    </source>
</reference>
<evidence type="ECO:0000256" key="4">
    <source>
        <dbReference type="ARBA" id="ARBA00022741"/>
    </source>
</evidence>
<dbReference type="PANTHER" id="PTHR19136:SF81">
    <property type="entry name" value="MOLYBDENUM COFACTOR GUANYLYLTRANSFERASE"/>
    <property type="match status" value="1"/>
</dbReference>